<dbReference type="EMBL" id="JABBWD010000001">
    <property type="protein sequence ID" value="KAG1784001.1"/>
    <property type="molecule type" value="Genomic_DNA"/>
</dbReference>
<comment type="caution">
    <text evidence="3">The sequence shown here is derived from an EMBL/GenBank/DDBJ whole genome shotgun (WGS) entry which is preliminary data.</text>
</comment>
<proteinExistence type="predicted"/>
<feature type="region of interest" description="Disordered" evidence="2">
    <location>
        <begin position="238"/>
        <end position="267"/>
    </location>
</feature>
<gene>
    <name evidence="3" type="ORF">EV702DRAFT_1056777</name>
</gene>
<organism evidence="3 4">
    <name type="scientific">Suillus placidus</name>
    <dbReference type="NCBI Taxonomy" id="48579"/>
    <lineage>
        <taxon>Eukaryota</taxon>
        <taxon>Fungi</taxon>
        <taxon>Dikarya</taxon>
        <taxon>Basidiomycota</taxon>
        <taxon>Agaricomycotina</taxon>
        <taxon>Agaricomycetes</taxon>
        <taxon>Agaricomycetidae</taxon>
        <taxon>Boletales</taxon>
        <taxon>Suillineae</taxon>
        <taxon>Suillaceae</taxon>
        <taxon>Suillus</taxon>
    </lineage>
</organism>
<sequence>MHRDSTASTATLPPLDYLHASPVRGQLEPSDEVTKKTGWRFLQCTDTPNELKVLLPPRTAQLYARLLKAEKSELAKKFNASWDRILEIRHLKDRMIRKCQRLAHSYSANKPSAKVPFMSIHAPLDFRLKEMEKWIRLHGEPDESSKKMPVGDSIRPRNSFCCDRCANMLFPASPRRPRSSKASSVQSDHKPSPAASSIILNESHSHHQSQLYESMVHESSIHQEARDNQVHATFTAHESRFDDSSSTQESRVQDSSNIRTRQNKHSRSISYDARRFAESGLHEITRTMHVIPEVSEVGTDHSNRSEVSVSKLSIISPDPLPHPYHGSTSVAFLNMVESPVDAPQVQSAEPYYAHITEDEGASTPPSEDEPTSDSPPQPNTLRRRSSLKRSNNDLRMSMAFSAKTVSWAMDRDWADQVSKYSAAVGEIEHADREWDAICATYHEEIAGMKALRRNVTQTLARLRLEAEKLQREDEVIRDQEDKLRAGYEQLEQKHGQYRERVKAVLEETEQVLTLCGTKRDS</sequence>
<dbReference type="Proteomes" id="UP000714275">
    <property type="component" value="Unassembled WGS sequence"/>
</dbReference>
<evidence type="ECO:0000256" key="2">
    <source>
        <dbReference type="SAM" id="MobiDB-lite"/>
    </source>
</evidence>
<reference evidence="3" key="1">
    <citation type="journal article" date="2020" name="New Phytol.">
        <title>Comparative genomics reveals dynamic genome evolution in host specialist ectomycorrhizal fungi.</title>
        <authorList>
            <person name="Lofgren L.A."/>
            <person name="Nguyen N.H."/>
            <person name="Vilgalys R."/>
            <person name="Ruytinx J."/>
            <person name="Liao H.L."/>
            <person name="Branco S."/>
            <person name="Kuo A."/>
            <person name="LaButti K."/>
            <person name="Lipzen A."/>
            <person name="Andreopoulos W."/>
            <person name="Pangilinan J."/>
            <person name="Riley R."/>
            <person name="Hundley H."/>
            <person name="Na H."/>
            <person name="Barry K."/>
            <person name="Grigoriev I.V."/>
            <person name="Stajich J.E."/>
            <person name="Kennedy P.G."/>
        </authorList>
    </citation>
    <scope>NUCLEOTIDE SEQUENCE</scope>
    <source>
        <strain evidence="3">DOB743</strain>
    </source>
</reference>
<keyword evidence="4" id="KW-1185">Reference proteome</keyword>
<keyword evidence="1" id="KW-0175">Coiled coil</keyword>
<evidence type="ECO:0000313" key="3">
    <source>
        <dbReference type="EMBL" id="KAG1784001.1"/>
    </source>
</evidence>
<feature type="region of interest" description="Disordered" evidence="2">
    <location>
        <begin position="357"/>
        <end position="389"/>
    </location>
</feature>
<accession>A0A9P7A9N4</accession>
<evidence type="ECO:0000313" key="4">
    <source>
        <dbReference type="Proteomes" id="UP000714275"/>
    </source>
</evidence>
<feature type="compositionally biased region" description="Basic and acidic residues" evidence="2">
    <location>
        <begin position="215"/>
        <end position="226"/>
    </location>
</feature>
<name>A0A9P7A9N4_9AGAM</name>
<dbReference type="OrthoDB" id="3258282at2759"/>
<evidence type="ECO:0000256" key="1">
    <source>
        <dbReference type="SAM" id="Coils"/>
    </source>
</evidence>
<protein>
    <submittedName>
        <fullName evidence="3">Uncharacterized protein</fullName>
    </submittedName>
</protein>
<feature type="compositionally biased region" description="Polar residues" evidence="2">
    <location>
        <begin position="194"/>
        <end position="212"/>
    </location>
</feature>
<feature type="region of interest" description="Disordered" evidence="2">
    <location>
        <begin position="172"/>
        <end position="226"/>
    </location>
</feature>
<dbReference type="AlphaFoldDB" id="A0A9P7A9N4"/>
<feature type="coiled-coil region" evidence="1">
    <location>
        <begin position="452"/>
        <end position="507"/>
    </location>
</feature>
<feature type="compositionally biased region" description="Polar residues" evidence="2">
    <location>
        <begin position="244"/>
        <end position="260"/>
    </location>
</feature>